<gene>
    <name evidence="2" type="ORF">SARC_08425</name>
</gene>
<dbReference type="AlphaFoldDB" id="A0A0L0FRJ3"/>
<organism evidence="2 3">
    <name type="scientific">Sphaeroforma arctica JP610</name>
    <dbReference type="NCBI Taxonomy" id="667725"/>
    <lineage>
        <taxon>Eukaryota</taxon>
        <taxon>Ichthyosporea</taxon>
        <taxon>Ichthyophonida</taxon>
        <taxon>Sphaeroforma</taxon>
    </lineage>
</organism>
<keyword evidence="3" id="KW-1185">Reference proteome</keyword>
<reference evidence="2 3" key="1">
    <citation type="submission" date="2011-02" db="EMBL/GenBank/DDBJ databases">
        <title>The Genome Sequence of Sphaeroforma arctica JP610.</title>
        <authorList>
            <consortium name="The Broad Institute Genome Sequencing Platform"/>
            <person name="Russ C."/>
            <person name="Cuomo C."/>
            <person name="Young S.K."/>
            <person name="Zeng Q."/>
            <person name="Gargeya S."/>
            <person name="Alvarado L."/>
            <person name="Berlin A."/>
            <person name="Chapman S.B."/>
            <person name="Chen Z."/>
            <person name="Freedman E."/>
            <person name="Gellesch M."/>
            <person name="Goldberg J."/>
            <person name="Griggs A."/>
            <person name="Gujja S."/>
            <person name="Heilman E."/>
            <person name="Heiman D."/>
            <person name="Howarth C."/>
            <person name="Mehta T."/>
            <person name="Neiman D."/>
            <person name="Pearson M."/>
            <person name="Roberts A."/>
            <person name="Saif S."/>
            <person name="Shea T."/>
            <person name="Shenoy N."/>
            <person name="Sisk P."/>
            <person name="Stolte C."/>
            <person name="Sykes S."/>
            <person name="White J."/>
            <person name="Yandava C."/>
            <person name="Burger G."/>
            <person name="Gray M.W."/>
            <person name="Holland P.W.H."/>
            <person name="King N."/>
            <person name="Lang F.B.F."/>
            <person name="Roger A.J."/>
            <person name="Ruiz-Trillo I."/>
            <person name="Haas B."/>
            <person name="Nusbaum C."/>
            <person name="Birren B."/>
        </authorList>
    </citation>
    <scope>NUCLEOTIDE SEQUENCE [LARGE SCALE GENOMIC DNA]</scope>
    <source>
        <strain evidence="2 3">JP610</strain>
    </source>
</reference>
<name>A0A0L0FRJ3_9EUKA</name>
<dbReference type="Proteomes" id="UP000054560">
    <property type="component" value="Unassembled WGS sequence"/>
</dbReference>
<protein>
    <submittedName>
        <fullName evidence="2">Uncharacterized protein</fullName>
    </submittedName>
</protein>
<evidence type="ECO:0000256" key="1">
    <source>
        <dbReference type="SAM" id="MobiDB-lite"/>
    </source>
</evidence>
<dbReference type="RefSeq" id="XP_014153078.1">
    <property type="nucleotide sequence ID" value="XM_014297603.1"/>
</dbReference>
<evidence type="ECO:0000313" key="3">
    <source>
        <dbReference type="Proteomes" id="UP000054560"/>
    </source>
</evidence>
<evidence type="ECO:0000313" key="2">
    <source>
        <dbReference type="EMBL" id="KNC79176.1"/>
    </source>
</evidence>
<sequence>MRIVWWVCNRSRKRHATPSAVCTLGASRYSFLRRLLLGSIHSSNKADTTLGLPPQPKATHASTAPAKQSRRRQSDLDTKNSEAHPDQLMGNTLTKAKGLDHMKAKGLDHMKAEGLDNIVYYQLCYTCRSDPTHPTQLPHRRDALSTAIAGCGVAL</sequence>
<accession>A0A0L0FRJ3</accession>
<dbReference type="EMBL" id="KQ242352">
    <property type="protein sequence ID" value="KNC79176.1"/>
    <property type="molecule type" value="Genomic_DNA"/>
</dbReference>
<proteinExistence type="predicted"/>
<dbReference type="GeneID" id="25908929"/>
<feature type="compositionally biased region" description="Basic and acidic residues" evidence="1">
    <location>
        <begin position="72"/>
        <end position="85"/>
    </location>
</feature>
<feature type="region of interest" description="Disordered" evidence="1">
    <location>
        <begin position="44"/>
        <end position="90"/>
    </location>
</feature>